<dbReference type="InterPro" id="IPR050237">
    <property type="entry name" value="ATP-dep_AMP-bd_enzyme"/>
</dbReference>
<dbReference type="InterPro" id="IPR042099">
    <property type="entry name" value="ANL_N_sf"/>
</dbReference>
<comment type="caution">
    <text evidence="3">The sequence shown here is derived from an EMBL/GenBank/DDBJ whole genome shotgun (WGS) entry which is preliminary data.</text>
</comment>
<gene>
    <name evidence="3" type="ORF">GGR90_002305</name>
</gene>
<dbReference type="Pfam" id="PF13193">
    <property type="entry name" value="AMP-binding_C"/>
    <property type="match status" value="1"/>
</dbReference>
<feature type="domain" description="AMP-dependent synthetase/ligase" evidence="1">
    <location>
        <begin position="43"/>
        <end position="419"/>
    </location>
</feature>
<reference evidence="3 4" key="1">
    <citation type="submission" date="2020-03" db="EMBL/GenBank/DDBJ databases">
        <title>Genomic Encyclopedia of Type Strains, Phase IV (KMG-IV): sequencing the most valuable type-strain genomes for metagenomic binning, comparative biology and taxonomic classification.</title>
        <authorList>
            <person name="Goeker M."/>
        </authorList>
    </citation>
    <scope>NUCLEOTIDE SEQUENCE [LARGE SCALE GENOMIC DNA]</scope>
    <source>
        <strain evidence="3 4">DSM 25229</strain>
    </source>
</reference>
<dbReference type="InterPro" id="IPR045851">
    <property type="entry name" value="AMP-bd_C_sf"/>
</dbReference>
<feature type="domain" description="AMP-binding enzyme C-terminal" evidence="2">
    <location>
        <begin position="476"/>
        <end position="551"/>
    </location>
</feature>
<dbReference type="PANTHER" id="PTHR43767:SF1">
    <property type="entry name" value="NONRIBOSOMAL PEPTIDE SYNTHASE PES1 (EUROFUNG)-RELATED"/>
    <property type="match status" value="1"/>
</dbReference>
<protein>
    <submittedName>
        <fullName evidence="3">Fatty-acyl-CoA synthase</fullName>
        <ecNumber evidence="3">6.2.1.-</ecNumber>
    </submittedName>
</protein>
<dbReference type="InterPro" id="IPR025110">
    <property type="entry name" value="AMP-bd_C"/>
</dbReference>
<dbReference type="PANTHER" id="PTHR43767">
    <property type="entry name" value="LONG-CHAIN-FATTY-ACID--COA LIGASE"/>
    <property type="match status" value="1"/>
</dbReference>
<keyword evidence="3" id="KW-0436">Ligase</keyword>
<name>A0A7X5XTV1_9SPHN</name>
<dbReference type="InterPro" id="IPR020845">
    <property type="entry name" value="AMP-binding_CS"/>
</dbReference>
<evidence type="ECO:0000313" key="4">
    <source>
        <dbReference type="Proteomes" id="UP000535078"/>
    </source>
</evidence>
<dbReference type="InterPro" id="IPR000873">
    <property type="entry name" value="AMP-dep_synth/lig_dom"/>
</dbReference>
<dbReference type="Gene3D" id="3.40.50.12780">
    <property type="entry name" value="N-terminal domain of ligase-like"/>
    <property type="match status" value="1"/>
</dbReference>
<dbReference type="PROSITE" id="PS00455">
    <property type="entry name" value="AMP_BINDING"/>
    <property type="match status" value="1"/>
</dbReference>
<organism evidence="3 4">
    <name type="scientific">Sphingopyxis italica</name>
    <dbReference type="NCBI Taxonomy" id="1129133"/>
    <lineage>
        <taxon>Bacteria</taxon>
        <taxon>Pseudomonadati</taxon>
        <taxon>Pseudomonadota</taxon>
        <taxon>Alphaproteobacteria</taxon>
        <taxon>Sphingomonadales</taxon>
        <taxon>Sphingomonadaceae</taxon>
        <taxon>Sphingopyxis</taxon>
    </lineage>
</organism>
<dbReference type="SUPFAM" id="SSF56801">
    <property type="entry name" value="Acetyl-CoA synthetase-like"/>
    <property type="match status" value="1"/>
</dbReference>
<dbReference type="Pfam" id="PF00501">
    <property type="entry name" value="AMP-binding"/>
    <property type="match status" value="1"/>
</dbReference>
<dbReference type="Proteomes" id="UP000535078">
    <property type="component" value="Unassembled WGS sequence"/>
</dbReference>
<evidence type="ECO:0000313" key="3">
    <source>
        <dbReference type="EMBL" id="NJB90111.1"/>
    </source>
</evidence>
<dbReference type="EC" id="6.2.1.-" evidence="3"/>
<dbReference type="RefSeq" id="WP_167921591.1">
    <property type="nucleotide sequence ID" value="NZ_JAATIT010000003.1"/>
</dbReference>
<accession>A0A7X5XTV1</accession>
<evidence type="ECO:0000259" key="2">
    <source>
        <dbReference type="Pfam" id="PF13193"/>
    </source>
</evidence>
<proteinExistence type="predicted"/>
<dbReference type="EMBL" id="JAATIT010000003">
    <property type="protein sequence ID" value="NJB90111.1"/>
    <property type="molecule type" value="Genomic_DNA"/>
</dbReference>
<dbReference type="Gene3D" id="3.30.300.30">
    <property type="match status" value="1"/>
</dbReference>
<sequence>MSSESAAGAVMRRALPSAMAVEALEAGPWRDLLPCWTLAGAIEEAASRFPDKAAIVQLDDDAMGSPRLSFAEYRDRIFRAANLFRRGRGDAEPVVAVIMPFLPEAFVAMWAGGIAGRYVPINPFLDVEHVAAILNAAKADILVSVPPERGRGVWERLDALLERVPSIAQVWLAGADASDARCFEAALGREDSALGFVPATDPAGVCAYLHTGGTTGSPKLVRHTHEGQLFQGWLCGMAMGPEEDVIFGHAMPNFHVGGAIASGTRGIVYGQTIVTLTADGFRNPAVMPRFWDIVRREGITAIVTAPTTAAGLADAEGDGPASLVRYTTGGGPLPLEVARAFDRRFGIQLKEVWGGTEFHGILSFHYDGGVPPRLGSCGRVVPFHRVISAVLDGNRFVREAAADERGVLIAAGPTLIPGYVDPAADKGFFVEGGPDGLVWATTGDIGMVDEDHYVWIYGREKDVIIRGGHNIDSAAIDEVLAQHPAVLHAAAIGRPCSSKGELPIAYVELKPGARVAEGELAAHARAKIQERAAVPVDIILLEALPMTAVGKVSKPHLRIMAMEAVGRAACPGRDVAVEEKGGKLTLVVTAEDEIDRARIDRIFAPYTFTTRIDLAGAFA</sequence>
<evidence type="ECO:0000259" key="1">
    <source>
        <dbReference type="Pfam" id="PF00501"/>
    </source>
</evidence>
<dbReference type="AlphaFoldDB" id="A0A7X5XTV1"/>
<dbReference type="GO" id="GO:0016878">
    <property type="term" value="F:acid-thiol ligase activity"/>
    <property type="evidence" value="ECO:0007669"/>
    <property type="project" value="UniProtKB-ARBA"/>
</dbReference>
<keyword evidence="4" id="KW-1185">Reference proteome</keyword>